<dbReference type="RefSeq" id="WP_086312038.1">
    <property type="nucleotide sequence ID" value="NZ_CP147244.1"/>
</dbReference>
<keyword evidence="1" id="KW-0732">Signal</keyword>
<organism evidence="2 3">
    <name type="scientific">Candidatus Enterococcus palustris</name>
    <dbReference type="NCBI Taxonomy" id="1834189"/>
    <lineage>
        <taxon>Bacteria</taxon>
        <taxon>Bacillati</taxon>
        <taxon>Bacillota</taxon>
        <taxon>Bacilli</taxon>
        <taxon>Lactobacillales</taxon>
        <taxon>Enterococcaceae</taxon>
        <taxon>Enterococcus</taxon>
    </lineage>
</organism>
<accession>A0AAQ3WFR1</accession>
<reference evidence="2" key="1">
    <citation type="submission" date="2017-05" db="EMBL/GenBank/DDBJ databases">
        <authorList>
            <consortium name="The Broad Institute Genomics Platform"/>
            <consortium name="The Broad Institute Genomic Center for Infectious Diseases"/>
            <person name="Earl A."/>
            <person name="Manson A."/>
            <person name="Schwartman J."/>
            <person name="Gilmore M."/>
            <person name="Abouelleil A."/>
            <person name="Cao P."/>
            <person name="Chapman S."/>
            <person name="Cusick C."/>
            <person name="Shea T."/>
            <person name="Young S."/>
            <person name="Neafsey D."/>
            <person name="Nusbaum C."/>
            <person name="Birren B."/>
        </authorList>
    </citation>
    <scope>NUCLEOTIDE SEQUENCE</scope>
    <source>
        <strain evidence="2">7F3_DIV0205</strain>
    </source>
</reference>
<dbReference type="EMBL" id="CP147244">
    <property type="protein sequence ID" value="WYK02151.1"/>
    <property type="molecule type" value="Genomic_DNA"/>
</dbReference>
<evidence type="ECO:0000256" key="1">
    <source>
        <dbReference type="SAM" id="SignalP"/>
    </source>
</evidence>
<evidence type="ECO:0000313" key="2">
    <source>
        <dbReference type="EMBL" id="WYK02151.1"/>
    </source>
</evidence>
<name>A0AAQ3WFR1_9ENTE</name>
<proteinExistence type="predicted"/>
<gene>
    <name evidence="2" type="ORF">A5821_003294</name>
</gene>
<feature type="signal peptide" evidence="1">
    <location>
        <begin position="1"/>
        <end position="19"/>
    </location>
</feature>
<evidence type="ECO:0008006" key="4">
    <source>
        <dbReference type="Google" id="ProtNLM"/>
    </source>
</evidence>
<evidence type="ECO:0000313" key="3">
    <source>
        <dbReference type="Proteomes" id="UP000194948"/>
    </source>
</evidence>
<dbReference type="PROSITE" id="PS51257">
    <property type="entry name" value="PROKAR_LIPOPROTEIN"/>
    <property type="match status" value="1"/>
</dbReference>
<feature type="chain" id="PRO_5042990585" description="Lipoprotein" evidence="1">
    <location>
        <begin position="20"/>
        <end position="192"/>
    </location>
</feature>
<protein>
    <recommendedName>
        <fullName evidence="4">Lipoprotein</fullName>
    </recommendedName>
</protein>
<dbReference type="Proteomes" id="UP000194948">
    <property type="component" value="Chromosome"/>
</dbReference>
<dbReference type="AlphaFoldDB" id="A0AAQ3WFR1"/>
<reference evidence="2" key="2">
    <citation type="submission" date="2024-03" db="EMBL/GenBank/DDBJ databases">
        <title>The Genome Sequence of Enterococcus sp. DIV0205d.</title>
        <authorList>
            <consortium name="The Broad Institute Genomics Platform"/>
            <consortium name="The Broad Institute Microbial Omics Core"/>
            <consortium name="The Broad Institute Genomic Center for Infectious Diseases"/>
            <person name="Earl A."/>
            <person name="Manson A."/>
            <person name="Gilmore M."/>
            <person name="Schwartman J."/>
            <person name="Shea T."/>
            <person name="Abouelleil A."/>
            <person name="Cao P."/>
            <person name="Chapman S."/>
            <person name="Cusick C."/>
            <person name="Young S."/>
            <person name="Neafsey D."/>
            <person name="Nusbaum C."/>
            <person name="Birren B."/>
        </authorList>
    </citation>
    <scope>NUCLEOTIDE SEQUENCE</scope>
    <source>
        <strain evidence="2">7F3_DIV0205</strain>
    </source>
</reference>
<sequence length="192" mass="21719">MKKMVFVTLGLICFLSLSACSDKKDTTKESTGSTTVEEKITTDNWLLVGNYRSDVFTETDAMKDLASSANYTAPLKDSTELLLMNSDNTFSMYAVSNIEKKVEVNGHYIEKNGVYSLTYDTYKYISSFDPDTIVDKSDTMKNSFNYFVEQDYLYAFGSSNEQPSFTVIQKYTKISEDKASDRIKEIDAASFE</sequence>
<keyword evidence="3" id="KW-1185">Reference proteome</keyword>